<reference evidence="1 2" key="1">
    <citation type="submission" date="2018-06" db="EMBL/GenBank/DDBJ databases">
        <authorList>
            <consortium name="Pathogen Informatics"/>
            <person name="Doyle S."/>
        </authorList>
    </citation>
    <scope>NUCLEOTIDE SEQUENCE [LARGE SCALE GENOMIC DNA]</scope>
    <source>
        <strain evidence="1 2">NCTC9645</strain>
    </source>
</reference>
<dbReference type="AlphaFoldDB" id="A0A2X3FRQ5"/>
<name>A0A2X3FRQ5_KLEPN</name>
<dbReference type="PIRSF" id="PIRSF028589">
    <property type="entry name" value="UCP028589"/>
    <property type="match status" value="1"/>
</dbReference>
<proteinExistence type="predicted"/>
<dbReference type="EMBL" id="UASO01000004">
    <property type="protein sequence ID" value="SQC23562.1"/>
    <property type="molecule type" value="Genomic_DNA"/>
</dbReference>
<evidence type="ECO:0000313" key="2">
    <source>
        <dbReference type="Proteomes" id="UP000250675"/>
    </source>
</evidence>
<dbReference type="Proteomes" id="UP000250675">
    <property type="component" value="Unassembled WGS sequence"/>
</dbReference>
<evidence type="ECO:0000313" key="1">
    <source>
        <dbReference type="EMBL" id="SQC23562.1"/>
    </source>
</evidence>
<organism evidence="1 2">
    <name type="scientific">Klebsiella pneumoniae</name>
    <dbReference type="NCBI Taxonomy" id="573"/>
    <lineage>
        <taxon>Bacteria</taxon>
        <taxon>Pseudomonadati</taxon>
        <taxon>Pseudomonadota</taxon>
        <taxon>Gammaproteobacteria</taxon>
        <taxon>Enterobacterales</taxon>
        <taxon>Enterobacteriaceae</taxon>
        <taxon>Klebsiella/Raoultella group</taxon>
        <taxon>Klebsiella</taxon>
        <taxon>Klebsiella pneumoniae complex</taxon>
    </lineage>
</organism>
<sequence>MNETYYYGQGKVYLARRDINGRPGAYRWLGDVSELAITLAFEQNVSKISRRGRLFNSRRFISGYTGSLAATWHNFSSDNLSLLLRGEATKTAASIVDREVLPAGINAGDRISLAHQNVWGVEIAGLTKGKDYIVDAVWGAIQFLITPPQQPVELGYQHAGTTSVPIVSNSEHEFALRFEGINLAERNSMVLVELYRLSYNPLAGWQLITSGTSLAGLETTAELLFDPSTLSDTSLGQFGRVTFFNELNGITHNGVINHSGQFTHGSN</sequence>
<protein>
    <submittedName>
        <fullName evidence="1">Uncharacterized protein</fullName>
    </submittedName>
</protein>
<dbReference type="InterPro" id="IPR016893">
    <property type="entry name" value="UCP028589"/>
</dbReference>
<gene>
    <name evidence="1" type="ORF">NCTC9645_03614</name>
</gene>
<accession>A0A2X3FRQ5</accession>